<dbReference type="PANTHER" id="PTHR46512:SF9">
    <property type="entry name" value="PEPTIDYLPROLYL ISOMERASE"/>
    <property type="match status" value="1"/>
</dbReference>
<dbReference type="PROSITE" id="PS50005">
    <property type="entry name" value="TPR"/>
    <property type="match status" value="1"/>
</dbReference>
<dbReference type="AlphaFoldDB" id="A0A8J5IS03"/>
<dbReference type="Proteomes" id="UP000709295">
    <property type="component" value="Unassembled WGS sequence"/>
</dbReference>
<dbReference type="InterPro" id="IPR050754">
    <property type="entry name" value="FKBP4/5/8-like"/>
</dbReference>
<comment type="caution">
    <text evidence="3">The sequence shown here is derived from an EMBL/GenBank/DDBJ whole genome shotgun (WGS) entry which is preliminary data.</text>
</comment>
<comment type="catalytic activity">
    <reaction evidence="1">
        <text>[protein]-peptidylproline (omega=180) = [protein]-peptidylproline (omega=0)</text>
        <dbReference type="Rhea" id="RHEA:16237"/>
        <dbReference type="Rhea" id="RHEA-COMP:10747"/>
        <dbReference type="Rhea" id="RHEA-COMP:10748"/>
        <dbReference type="ChEBI" id="CHEBI:83833"/>
        <dbReference type="ChEBI" id="CHEBI:83834"/>
        <dbReference type="EC" id="5.2.1.8"/>
    </reaction>
</comment>
<evidence type="ECO:0000256" key="1">
    <source>
        <dbReference type="ARBA" id="ARBA00000971"/>
    </source>
</evidence>
<accession>A0A8J5IS03</accession>
<evidence type="ECO:0000313" key="4">
    <source>
        <dbReference type="Proteomes" id="UP000709295"/>
    </source>
</evidence>
<keyword evidence="4" id="KW-1185">Reference proteome</keyword>
<dbReference type="EMBL" id="JAENGY010000213">
    <property type="protein sequence ID" value="KAG6969239.1"/>
    <property type="molecule type" value="Genomic_DNA"/>
</dbReference>
<proteinExistence type="predicted"/>
<dbReference type="PANTHER" id="PTHR46512">
    <property type="entry name" value="PEPTIDYLPROLYL ISOMERASE"/>
    <property type="match status" value="1"/>
</dbReference>
<name>A0A8J5IS03_9STRA</name>
<dbReference type="GO" id="GO:0003755">
    <property type="term" value="F:peptidyl-prolyl cis-trans isomerase activity"/>
    <property type="evidence" value="ECO:0007669"/>
    <property type="project" value="UniProtKB-EC"/>
</dbReference>
<organism evidence="3 4">
    <name type="scientific">Phytophthora aleatoria</name>
    <dbReference type="NCBI Taxonomy" id="2496075"/>
    <lineage>
        <taxon>Eukaryota</taxon>
        <taxon>Sar</taxon>
        <taxon>Stramenopiles</taxon>
        <taxon>Oomycota</taxon>
        <taxon>Peronosporomycetes</taxon>
        <taxon>Peronosporales</taxon>
        <taxon>Peronosporaceae</taxon>
        <taxon>Phytophthora</taxon>
    </lineage>
</organism>
<evidence type="ECO:0000313" key="3">
    <source>
        <dbReference type="EMBL" id="KAG6969239.1"/>
    </source>
</evidence>
<reference evidence="3" key="1">
    <citation type="submission" date="2021-01" db="EMBL/GenBank/DDBJ databases">
        <title>Phytophthora aleatoria, a newly-described species from Pinus radiata is distinct from Phytophthora cactorum isolates based on comparative genomics.</title>
        <authorList>
            <person name="Mcdougal R."/>
            <person name="Panda P."/>
            <person name="Williams N."/>
            <person name="Studholme D.J."/>
        </authorList>
    </citation>
    <scope>NUCLEOTIDE SEQUENCE</scope>
    <source>
        <strain evidence="3">NZFS 4037</strain>
    </source>
</reference>
<feature type="repeat" description="TPR" evidence="2">
    <location>
        <begin position="424"/>
        <end position="457"/>
    </location>
</feature>
<keyword evidence="2" id="KW-0802">TPR repeat</keyword>
<gene>
    <name evidence="3" type="ORF">JG688_00005384</name>
</gene>
<protein>
    <submittedName>
        <fullName evidence="3">Uncharacterized protein</fullName>
    </submittedName>
</protein>
<evidence type="ECO:0000256" key="2">
    <source>
        <dbReference type="PROSITE-ProRule" id="PRU00339"/>
    </source>
</evidence>
<dbReference type="InterPro" id="IPR019734">
    <property type="entry name" value="TPR_rpt"/>
</dbReference>
<sequence>MTAPYLSTVPRNSSDPVARRLVEGLQCDLDLYNAFIESDEGQNIFIMAALCESRIVYLKNARAGWYGPVSQVDLSLAMCSDECLRSDELHKKAMSLSRCTCAQVSAETFVRHDFCLESSARLLCTHLSECGHWGCQLEDFNCLRYEWDRLYSCASSRVAMSVIVMVIAFILSITPRNMTLDRGAGRVRWALNRDVECSDAACVLSGSIPSNQVGLLQPQTAQNSPDIVPNTTIFSLGSTGIQLAPELQRRVQNLLERQRVGNGKGSDPSMDVSDEAFPVAVEDLTLGSKAAELGLDGKASLCCKLQLDGVAEERQEADWLTWKLTRASEYRARGNEAFKQESYGTAMRLYKRALAWLEPPVSRSDETLDTKIEYSEVELHQVNPTAVACFANMATCYSKLDGDGDVDHCIAAASSALKLDDTHVKARYRRSQAYVASKEFDLAVADLIKLRELEPDNKLFRSAMTRAQAAKTQLRKKQQSAFANLFDK</sequence>
<dbReference type="SMART" id="SM00028">
    <property type="entry name" value="TPR"/>
    <property type="match status" value="3"/>
</dbReference>